<organism evidence="2 3">
    <name type="scientific">Microbacterium kribbense</name>
    <dbReference type="NCBI Taxonomy" id="433645"/>
    <lineage>
        <taxon>Bacteria</taxon>
        <taxon>Bacillati</taxon>
        <taxon>Actinomycetota</taxon>
        <taxon>Actinomycetes</taxon>
        <taxon>Micrococcales</taxon>
        <taxon>Microbacteriaceae</taxon>
        <taxon>Microbacterium</taxon>
    </lineage>
</organism>
<accession>A0ABP7GSG2</accession>
<protein>
    <submittedName>
        <fullName evidence="2">Uncharacterized protein</fullName>
    </submittedName>
</protein>
<gene>
    <name evidence="2" type="ORF">GCM10022240_28160</name>
</gene>
<evidence type="ECO:0000313" key="2">
    <source>
        <dbReference type="EMBL" id="GAA3774747.1"/>
    </source>
</evidence>
<keyword evidence="3" id="KW-1185">Reference proteome</keyword>
<name>A0ABP7GSG2_9MICO</name>
<evidence type="ECO:0000313" key="3">
    <source>
        <dbReference type="Proteomes" id="UP001500540"/>
    </source>
</evidence>
<comment type="caution">
    <text evidence="2">The sequence shown here is derived from an EMBL/GenBank/DDBJ whole genome shotgun (WGS) entry which is preliminary data.</text>
</comment>
<sequence length="95" mass="9964">MPIDRELLAAWVAASCAAQGVPVFVADPGVLTRVRTLLGAGGAERGGSAVAEPRTARLPLQHPHRLNPPGVELVHGGREDRGVVEHGPHDRGLPF</sequence>
<feature type="compositionally biased region" description="Basic and acidic residues" evidence="1">
    <location>
        <begin position="75"/>
        <end position="95"/>
    </location>
</feature>
<evidence type="ECO:0000256" key="1">
    <source>
        <dbReference type="SAM" id="MobiDB-lite"/>
    </source>
</evidence>
<dbReference type="EMBL" id="BAABAF010000009">
    <property type="protein sequence ID" value="GAA3774747.1"/>
    <property type="molecule type" value="Genomic_DNA"/>
</dbReference>
<reference evidence="3" key="1">
    <citation type="journal article" date="2019" name="Int. J. Syst. Evol. Microbiol.">
        <title>The Global Catalogue of Microorganisms (GCM) 10K type strain sequencing project: providing services to taxonomists for standard genome sequencing and annotation.</title>
        <authorList>
            <consortium name="The Broad Institute Genomics Platform"/>
            <consortium name="The Broad Institute Genome Sequencing Center for Infectious Disease"/>
            <person name="Wu L."/>
            <person name="Ma J."/>
        </authorList>
    </citation>
    <scope>NUCLEOTIDE SEQUENCE [LARGE SCALE GENOMIC DNA]</scope>
    <source>
        <strain evidence="3">JCM 16950</strain>
    </source>
</reference>
<feature type="region of interest" description="Disordered" evidence="1">
    <location>
        <begin position="60"/>
        <end position="95"/>
    </location>
</feature>
<proteinExistence type="predicted"/>
<dbReference type="Proteomes" id="UP001500540">
    <property type="component" value="Unassembled WGS sequence"/>
</dbReference>